<sequence>MSKLQRKNEPKGIYELTHAEALRRAEYNCRQNTLLLKARSKSVGTSPVPLSLPLPP</sequence>
<keyword evidence="2" id="KW-1185">Reference proteome</keyword>
<dbReference type="EMBL" id="JH687891">
    <property type="protein sequence ID" value="EJD35426.1"/>
    <property type="molecule type" value="Genomic_DNA"/>
</dbReference>
<accession>J0WRR4</accession>
<gene>
    <name evidence="1" type="ORF">AURDEDRAFT_175519</name>
</gene>
<dbReference type="Proteomes" id="UP000006514">
    <property type="component" value="Unassembled WGS sequence"/>
</dbReference>
<name>J0WRR4_AURST</name>
<dbReference type="AlphaFoldDB" id="J0WRR4"/>
<reference evidence="2" key="1">
    <citation type="journal article" date="2012" name="Science">
        <title>The Paleozoic origin of enzymatic lignin decomposition reconstructed from 31 fungal genomes.</title>
        <authorList>
            <person name="Floudas D."/>
            <person name="Binder M."/>
            <person name="Riley R."/>
            <person name="Barry K."/>
            <person name="Blanchette R.A."/>
            <person name="Henrissat B."/>
            <person name="Martinez A.T."/>
            <person name="Otillar R."/>
            <person name="Spatafora J.W."/>
            <person name="Yadav J.S."/>
            <person name="Aerts A."/>
            <person name="Benoit I."/>
            <person name="Boyd A."/>
            <person name="Carlson A."/>
            <person name="Copeland A."/>
            <person name="Coutinho P.M."/>
            <person name="de Vries R.P."/>
            <person name="Ferreira P."/>
            <person name="Findley K."/>
            <person name="Foster B."/>
            <person name="Gaskell J."/>
            <person name="Glotzer D."/>
            <person name="Gorecki P."/>
            <person name="Heitman J."/>
            <person name="Hesse C."/>
            <person name="Hori C."/>
            <person name="Igarashi K."/>
            <person name="Jurgens J.A."/>
            <person name="Kallen N."/>
            <person name="Kersten P."/>
            <person name="Kohler A."/>
            <person name="Kuees U."/>
            <person name="Kumar T.K.A."/>
            <person name="Kuo A."/>
            <person name="LaButti K."/>
            <person name="Larrondo L.F."/>
            <person name="Lindquist E."/>
            <person name="Ling A."/>
            <person name="Lombard V."/>
            <person name="Lucas S."/>
            <person name="Lundell T."/>
            <person name="Martin R."/>
            <person name="McLaughlin D.J."/>
            <person name="Morgenstern I."/>
            <person name="Morin E."/>
            <person name="Murat C."/>
            <person name="Nagy L.G."/>
            <person name="Nolan M."/>
            <person name="Ohm R.A."/>
            <person name="Patyshakuliyeva A."/>
            <person name="Rokas A."/>
            <person name="Ruiz-Duenas F.J."/>
            <person name="Sabat G."/>
            <person name="Salamov A."/>
            <person name="Samejima M."/>
            <person name="Schmutz J."/>
            <person name="Slot J.C."/>
            <person name="St John F."/>
            <person name="Stenlid J."/>
            <person name="Sun H."/>
            <person name="Sun S."/>
            <person name="Syed K."/>
            <person name="Tsang A."/>
            <person name="Wiebenga A."/>
            <person name="Young D."/>
            <person name="Pisabarro A."/>
            <person name="Eastwood D.C."/>
            <person name="Martin F."/>
            <person name="Cullen D."/>
            <person name="Grigoriev I.V."/>
            <person name="Hibbett D.S."/>
        </authorList>
    </citation>
    <scope>NUCLEOTIDE SEQUENCE [LARGE SCALE GENOMIC DNA]</scope>
    <source>
        <strain evidence="2">TFB10046</strain>
    </source>
</reference>
<evidence type="ECO:0000313" key="2">
    <source>
        <dbReference type="Proteomes" id="UP000006514"/>
    </source>
</evidence>
<proteinExistence type="predicted"/>
<dbReference type="KEGG" id="adl:AURDEDRAFT_175519"/>
<dbReference type="InParanoid" id="J0WRR4"/>
<protein>
    <submittedName>
        <fullName evidence="1">Uncharacterized protein</fullName>
    </submittedName>
</protein>
<evidence type="ECO:0000313" key="1">
    <source>
        <dbReference type="EMBL" id="EJD35426.1"/>
    </source>
</evidence>
<organism evidence="1 2">
    <name type="scientific">Auricularia subglabra (strain TFB-10046 / SS5)</name>
    <name type="common">White-rot fungus</name>
    <name type="synonym">Auricularia delicata (strain TFB10046)</name>
    <dbReference type="NCBI Taxonomy" id="717982"/>
    <lineage>
        <taxon>Eukaryota</taxon>
        <taxon>Fungi</taxon>
        <taxon>Dikarya</taxon>
        <taxon>Basidiomycota</taxon>
        <taxon>Agaricomycotina</taxon>
        <taxon>Agaricomycetes</taxon>
        <taxon>Auriculariales</taxon>
        <taxon>Auriculariaceae</taxon>
        <taxon>Auricularia</taxon>
    </lineage>
</organism>